<feature type="transmembrane region" description="Helical" evidence="1">
    <location>
        <begin position="87"/>
        <end position="105"/>
    </location>
</feature>
<dbReference type="Proteomes" id="UP000003448">
    <property type="component" value="Unassembled WGS sequence"/>
</dbReference>
<keyword evidence="1" id="KW-0812">Transmembrane</keyword>
<keyword evidence="3" id="KW-1185">Reference proteome</keyword>
<evidence type="ECO:0000256" key="1">
    <source>
        <dbReference type="SAM" id="Phobius"/>
    </source>
</evidence>
<sequence>MSLSIMFCALPTLLLARIYYFTSMKRFLKYPQEVPLIFAVDIPSDERRRIIARAAAWRVLYTSATAGSTILADKIVASHFGHVRVDFFPWLFIALFALTGSIFTTKAAGYRSVDKVCAELNESGDGWRRDPDRICRIASADCLVQVASLILFYAGLASFLNIAFFPDRIQERPLASVDSDILFFYGLAAFQIALLAGNRLIWRYPEFMVIANALKVVSGEGAKRFRISPFDPIGPRRKNIFLLARSCEQVALKLERAVSRNAIVAPAVMMRAGAAELLRFIAGRDSLDANTPKRLDRDLKYLVALTIDTPSRSFYDKVALDWRVFDQNGAPSRAHGARATKRVQDFLLKYGQSSAATLQFVVQGSLAASVVLLIVVGKVDPADFIKTFLK</sequence>
<feature type="transmembrane region" description="Helical" evidence="1">
    <location>
        <begin position="142"/>
        <end position="162"/>
    </location>
</feature>
<proteinExistence type="predicted"/>
<reference evidence="3" key="1">
    <citation type="journal article" date="2012" name="J. Bacteriol.">
        <title>Genome Sequence of Micromonospora lupini Lupac 08, Isolated from Root Nodules of Lupinus angustifolius.</title>
        <authorList>
            <person name="Alonso-Vega P."/>
            <person name="Normand P."/>
            <person name="Bacigalupe R."/>
            <person name="Pujic P."/>
            <person name="Lajus A."/>
            <person name="Vallenet D."/>
            <person name="Carro L."/>
            <person name="Coll P."/>
            <person name="Trujillo M.E."/>
        </authorList>
    </citation>
    <scope>NUCLEOTIDE SEQUENCE [LARGE SCALE GENOMIC DNA]</scope>
    <source>
        <strain evidence="3">Lupac 08</strain>
    </source>
</reference>
<feature type="transmembrane region" description="Helical" evidence="1">
    <location>
        <begin position="182"/>
        <end position="202"/>
    </location>
</feature>
<evidence type="ECO:0000313" key="2">
    <source>
        <dbReference type="EMBL" id="CCH19250.1"/>
    </source>
</evidence>
<dbReference type="AlphaFoldDB" id="I0L603"/>
<evidence type="ECO:0000313" key="3">
    <source>
        <dbReference type="Proteomes" id="UP000003448"/>
    </source>
</evidence>
<gene>
    <name evidence="2" type="ORF">MILUP08_44168</name>
</gene>
<organism evidence="2 3">
    <name type="scientific">Micromonospora lupini str. Lupac 08</name>
    <dbReference type="NCBI Taxonomy" id="1150864"/>
    <lineage>
        <taxon>Bacteria</taxon>
        <taxon>Bacillati</taxon>
        <taxon>Actinomycetota</taxon>
        <taxon>Actinomycetes</taxon>
        <taxon>Micromonosporales</taxon>
        <taxon>Micromonosporaceae</taxon>
        <taxon>Micromonospora</taxon>
    </lineage>
</organism>
<accession>I0L603</accession>
<keyword evidence="1" id="KW-0472">Membrane</keyword>
<protein>
    <submittedName>
        <fullName evidence="2">Uncharacterized protein</fullName>
    </submittedName>
</protein>
<dbReference type="EMBL" id="CAIE01000032">
    <property type="protein sequence ID" value="CCH19250.1"/>
    <property type="molecule type" value="Genomic_DNA"/>
</dbReference>
<keyword evidence="1" id="KW-1133">Transmembrane helix</keyword>
<name>I0L603_9ACTN</name>
<comment type="caution">
    <text evidence="2">The sequence shown here is derived from an EMBL/GenBank/DDBJ whole genome shotgun (WGS) entry which is preliminary data.</text>
</comment>